<dbReference type="PANTHER" id="PTHR34060:SF1">
    <property type="entry name" value="POLYKETIDE CYCLASE _ DEHYDRASE AND LIPID TRANSPORT PROTEIN"/>
    <property type="match status" value="1"/>
</dbReference>
<protein>
    <recommendedName>
        <fullName evidence="2">Coenzyme Q-binding protein COQ10 START domain-containing protein</fullName>
    </recommendedName>
</protein>
<name>A0A9W7LD02_9STRA</name>
<organism evidence="3 4">
    <name type="scientific">Triparma columacea</name>
    <dbReference type="NCBI Taxonomy" id="722753"/>
    <lineage>
        <taxon>Eukaryota</taxon>
        <taxon>Sar</taxon>
        <taxon>Stramenopiles</taxon>
        <taxon>Ochrophyta</taxon>
        <taxon>Bolidophyceae</taxon>
        <taxon>Parmales</taxon>
        <taxon>Triparmaceae</taxon>
        <taxon>Triparma</taxon>
    </lineage>
</organism>
<sequence length="341" mass="38275">MKKPKPICYFLPITSPPNPPLPNTLPILLATRSRYWGTPSSSDSSDDSCELVSVEIVRTSVNSRRISGTIIVDRGIRDVWAILTDYDRLSEHVPNLVESRRIPVSGSITPSTGRCRLYQKGAQKIAGFEFGASVTMDMEERFYDNSTSERLGVREMRKILFKCKDSKFFKNFDGEWKVEEIKEEGGEGVCTKVSYSVDVRPKGVVPVLALEWRIREDVPTNLRSVKKASEETGYAGVMRMRGELEGGGDLRRDDIVRGDNNDGGGSGEEGGLPGKSSTSLSYSSPNRRTREKMRESAKTRVKDFVGRFGPPRGYQDLDRKVRGEWEEEETLAAYNKNKGRK</sequence>
<proteinExistence type="predicted"/>
<keyword evidence="4" id="KW-1185">Reference proteome</keyword>
<feature type="region of interest" description="Disordered" evidence="1">
    <location>
        <begin position="237"/>
        <end position="319"/>
    </location>
</feature>
<comment type="caution">
    <text evidence="3">The sequence shown here is derived from an EMBL/GenBank/DDBJ whole genome shotgun (WGS) entry which is preliminary data.</text>
</comment>
<feature type="compositionally biased region" description="Basic and acidic residues" evidence="1">
    <location>
        <begin position="240"/>
        <end position="260"/>
    </location>
</feature>
<feature type="compositionally biased region" description="Basic and acidic residues" evidence="1">
    <location>
        <begin position="292"/>
        <end position="305"/>
    </location>
</feature>
<feature type="compositionally biased region" description="Polar residues" evidence="1">
    <location>
        <begin position="275"/>
        <end position="286"/>
    </location>
</feature>
<feature type="compositionally biased region" description="Gly residues" evidence="1">
    <location>
        <begin position="261"/>
        <end position="273"/>
    </location>
</feature>
<dbReference type="Pfam" id="PF03364">
    <property type="entry name" value="Polyketide_cyc"/>
    <property type="match status" value="1"/>
</dbReference>
<dbReference type="Proteomes" id="UP001165065">
    <property type="component" value="Unassembled WGS sequence"/>
</dbReference>
<gene>
    <name evidence="3" type="ORF">TrCOL_g5717</name>
</gene>
<feature type="domain" description="Coenzyme Q-binding protein COQ10 START" evidence="2">
    <location>
        <begin position="76"/>
        <end position="225"/>
    </location>
</feature>
<dbReference type="AlphaFoldDB" id="A0A9W7LD02"/>
<dbReference type="PANTHER" id="PTHR34060">
    <property type="entry name" value="POLYKETIDE CYCLASE / DEHYDRASE AND LIPID TRANSPORT PROTEIN"/>
    <property type="match status" value="1"/>
</dbReference>
<dbReference type="OrthoDB" id="5732at2759"/>
<evidence type="ECO:0000256" key="1">
    <source>
        <dbReference type="SAM" id="MobiDB-lite"/>
    </source>
</evidence>
<evidence type="ECO:0000259" key="2">
    <source>
        <dbReference type="Pfam" id="PF03364"/>
    </source>
</evidence>
<reference evidence="4" key="1">
    <citation type="journal article" date="2023" name="Commun. Biol.">
        <title>Genome analysis of Parmales, the sister group of diatoms, reveals the evolutionary specialization of diatoms from phago-mixotrophs to photoautotrophs.</title>
        <authorList>
            <person name="Ban H."/>
            <person name="Sato S."/>
            <person name="Yoshikawa S."/>
            <person name="Yamada K."/>
            <person name="Nakamura Y."/>
            <person name="Ichinomiya M."/>
            <person name="Sato N."/>
            <person name="Blanc-Mathieu R."/>
            <person name="Endo H."/>
            <person name="Kuwata A."/>
            <person name="Ogata H."/>
        </authorList>
    </citation>
    <scope>NUCLEOTIDE SEQUENCE [LARGE SCALE GENOMIC DNA]</scope>
</reference>
<dbReference type="InterPro" id="IPR005031">
    <property type="entry name" value="COQ10_START"/>
</dbReference>
<evidence type="ECO:0000313" key="3">
    <source>
        <dbReference type="EMBL" id="GMI45221.1"/>
    </source>
</evidence>
<evidence type="ECO:0000313" key="4">
    <source>
        <dbReference type="Proteomes" id="UP001165065"/>
    </source>
</evidence>
<dbReference type="Gene3D" id="3.30.530.20">
    <property type="match status" value="1"/>
</dbReference>
<dbReference type="EMBL" id="BRYA01001537">
    <property type="protein sequence ID" value="GMI45221.1"/>
    <property type="molecule type" value="Genomic_DNA"/>
</dbReference>
<dbReference type="InterPro" id="IPR023393">
    <property type="entry name" value="START-like_dom_sf"/>
</dbReference>
<accession>A0A9W7LD02</accession>
<dbReference type="SUPFAM" id="SSF55961">
    <property type="entry name" value="Bet v1-like"/>
    <property type="match status" value="1"/>
</dbReference>